<keyword evidence="3" id="KW-0645">Protease</keyword>
<evidence type="ECO:0000259" key="9">
    <source>
        <dbReference type="Pfam" id="PF01431"/>
    </source>
</evidence>
<proteinExistence type="inferred from homology"/>
<evidence type="ECO:0000313" key="12">
    <source>
        <dbReference type="WBParaSite" id="SVE_1795900.1"/>
    </source>
</evidence>
<dbReference type="InterPro" id="IPR008753">
    <property type="entry name" value="Peptidase_M13_N"/>
</dbReference>
<dbReference type="InterPro" id="IPR042089">
    <property type="entry name" value="Peptidase_M13_dom_2"/>
</dbReference>
<evidence type="ECO:0000313" key="11">
    <source>
        <dbReference type="Proteomes" id="UP000035680"/>
    </source>
</evidence>
<accession>A0A0K0FZS9</accession>
<dbReference type="InterPro" id="IPR024079">
    <property type="entry name" value="MetalloPept_cat_dom_sf"/>
</dbReference>
<dbReference type="AlphaFoldDB" id="A0A0K0FZS9"/>
<dbReference type="Gene3D" id="3.40.390.10">
    <property type="entry name" value="Collagenase (Catalytic Domain)"/>
    <property type="match status" value="1"/>
</dbReference>
<dbReference type="GO" id="GO:0016485">
    <property type="term" value="P:protein processing"/>
    <property type="evidence" value="ECO:0007669"/>
    <property type="project" value="TreeGrafter"/>
</dbReference>
<keyword evidence="7" id="KW-0482">Metalloprotease</keyword>
<dbReference type="GO" id="GO:0005886">
    <property type="term" value="C:plasma membrane"/>
    <property type="evidence" value="ECO:0007669"/>
    <property type="project" value="TreeGrafter"/>
</dbReference>
<protein>
    <submittedName>
        <fullName evidence="12">Endothelin-converting enzyme-like 1 (inferred by orthology to a human protein)</fullName>
    </submittedName>
</protein>
<keyword evidence="5" id="KW-0378">Hydrolase</keyword>
<evidence type="ECO:0000256" key="4">
    <source>
        <dbReference type="ARBA" id="ARBA00022723"/>
    </source>
</evidence>
<dbReference type="GO" id="GO:0004222">
    <property type="term" value="F:metalloendopeptidase activity"/>
    <property type="evidence" value="ECO:0007669"/>
    <property type="project" value="InterPro"/>
</dbReference>
<evidence type="ECO:0000256" key="1">
    <source>
        <dbReference type="ARBA" id="ARBA00001947"/>
    </source>
</evidence>
<comment type="similarity">
    <text evidence="2">Belongs to the peptidase M13 family.</text>
</comment>
<dbReference type="SUPFAM" id="SSF55486">
    <property type="entry name" value="Metalloproteases ('zincins'), catalytic domain"/>
    <property type="match status" value="1"/>
</dbReference>
<keyword evidence="4" id="KW-0479">Metal-binding</keyword>
<dbReference type="PANTHER" id="PTHR11733">
    <property type="entry name" value="ZINC METALLOPROTEASE FAMILY M13 NEPRILYSIN-RELATED"/>
    <property type="match status" value="1"/>
</dbReference>
<feature type="domain" description="Peptidase M13 N-terminal" evidence="10">
    <location>
        <begin position="98"/>
        <end position="485"/>
    </location>
</feature>
<reference evidence="12" key="2">
    <citation type="submission" date="2015-08" db="UniProtKB">
        <authorList>
            <consortium name="WormBaseParasite"/>
        </authorList>
    </citation>
    <scope>IDENTIFICATION</scope>
</reference>
<keyword evidence="11" id="KW-1185">Reference proteome</keyword>
<evidence type="ECO:0000256" key="7">
    <source>
        <dbReference type="ARBA" id="ARBA00023049"/>
    </source>
</evidence>
<feature type="domain" description="Peptidase M13 C-terminal" evidence="9">
    <location>
        <begin position="548"/>
        <end position="755"/>
    </location>
</feature>
<dbReference type="PROSITE" id="PS51885">
    <property type="entry name" value="NEPRILYSIN"/>
    <property type="match status" value="1"/>
</dbReference>
<reference evidence="11" key="1">
    <citation type="submission" date="2014-07" db="EMBL/GenBank/DDBJ databases">
        <authorList>
            <person name="Martin A.A"/>
            <person name="De Silva N."/>
        </authorList>
    </citation>
    <scope>NUCLEOTIDE SEQUENCE</scope>
</reference>
<feature type="chain" id="PRO_5005330609" evidence="8">
    <location>
        <begin position="21"/>
        <end position="756"/>
    </location>
</feature>
<dbReference type="Pfam" id="PF01431">
    <property type="entry name" value="Peptidase_M13"/>
    <property type="match status" value="1"/>
</dbReference>
<evidence type="ECO:0000256" key="3">
    <source>
        <dbReference type="ARBA" id="ARBA00022670"/>
    </source>
</evidence>
<evidence type="ECO:0000256" key="5">
    <source>
        <dbReference type="ARBA" id="ARBA00022801"/>
    </source>
</evidence>
<dbReference type="Proteomes" id="UP000035680">
    <property type="component" value="Unassembled WGS sequence"/>
</dbReference>
<evidence type="ECO:0000256" key="6">
    <source>
        <dbReference type="ARBA" id="ARBA00022833"/>
    </source>
</evidence>
<evidence type="ECO:0000256" key="8">
    <source>
        <dbReference type="SAM" id="SignalP"/>
    </source>
</evidence>
<dbReference type="PANTHER" id="PTHR11733:SF241">
    <property type="entry name" value="GH26575P-RELATED"/>
    <property type="match status" value="1"/>
</dbReference>
<sequence length="756" mass="89549">MGYIFIRITCILLFISPINGKSYRKEDFLSYGSPLSRIKRFPENLFSNQEYFMNFFDNIYEIFDKVGDKMVDKKDCSYEGKLNPNYSLNSSISRNLNPCSDFYSYVCSGWYLCKDEIPKHSRYMNRYTEAYIIAENRFKDIVDSFNNSSNVFERSVYNYFDNCVDYHQNDQNGTKYVLNIIKKNEYKKLSSLEDLMISRHYQPIFYQISSGYIFGNTSMYQMAITLNNPDERYDCYCGGMDKNSIKKYKKYLKGILELIRIEDPDFFESSDKKSEINDRIKVLQSYSKFLRKINSDYVYNQTAPSYYDYITVNELNSITPSVNWTNYFLKTFPNKILNFKDVSNMKVLVNRKDMLSKIENYLTGLSDESYRYLIDWIILFNNYDKLDTKFQDLTNKYFPFLGRKYTNEDIIDMCYMKIYSTFQEFMDYSYLKMYFKDNEKKDVENIVKNLLRTMDDMIYDADWISSKTKNAISKKLTNMEVIVGYDNKTNYLLKIYDDLSEMEPLLDSDNYLEMTEKISKWLYDQSFVNYITQNITDIVGLTVYSDIFYSEKENILIIPGVYLQKDYYSINNSVPLNYGGIGFLTMFTLFDRLNDCSKNYIDFDDSCKFCDKNTKKSYSKIKKCIDEAHRKVSNHEDYESFKYLLLNDEVINKDAVLKVVYKAMKKAFSSYDSEDKRNNNGLEDFNEDQLFFINYAFNYCERDRDCVFSGGSNCDGASEWKKSIVNSPLKNNEDFKEAFNCKAGDTMANENVCKIF</sequence>
<name>A0A0K0FZS9_STRVS</name>
<comment type="cofactor">
    <cofactor evidence="1">
        <name>Zn(2+)</name>
        <dbReference type="ChEBI" id="CHEBI:29105"/>
    </cofactor>
</comment>
<evidence type="ECO:0000256" key="2">
    <source>
        <dbReference type="ARBA" id="ARBA00007357"/>
    </source>
</evidence>
<dbReference type="InterPro" id="IPR000718">
    <property type="entry name" value="Peptidase_M13"/>
</dbReference>
<evidence type="ECO:0000259" key="10">
    <source>
        <dbReference type="Pfam" id="PF05649"/>
    </source>
</evidence>
<dbReference type="Gene3D" id="1.10.1380.10">
    <property type="entry name" value="Neutral endopeptidase , domain2"/>
    <property type="match status" value="1"/>
</dbReference>
<keyword evidence="8" id="KW-0732">Signal</keyword>
<keyword evidence="6" id="KW-0862">Zinc</keyword>
<dbReference type="InterPro" id="IPR018497">
    <property type="entry name" value="Peptidase_M13_C"/>
</dbReference>
<feature type="signal peptide" evidence="8">
    <location>
        <begin position="1"/>
        <end position="20"/>
    </location>
</feature>
<dbReference type="Pfam" id="PF05649">
    <property type="entry name" value="Peptidase_M13_N"/>
    <property type="match status" value="1"/>
</dbReference>
<organism evidence="11 12">
    <name type="scientific">Strongyloides venezuelensis</name>
    <name type="common">Threadworm</name>
    <dbReference type="NCBI Taxonomy" id="75913"/>
    <lineage>
        <taxon>Eukaryota</taxon>
        <taxon>Metazoa</taxon>
        <taxon>Ecdysozoa</taxon>
        <taxon>Nematoda</taxon>
        <taxon>Chromadorea</taxon>
        <taxon>Rhabditida</taxon>
        <taxon>Tylenchina</taxon>
        <taxon>Panagrolaimomorpha</taxon>
        <taxon>Strongyloidoidea</taxon>
        <taxon>Strongyloididae</taxon>
        <taxon>Strongyloides</taxon>
    </lineage>
</organism>
<dbReference type="WBParaSite" id="SVE_1795900.1">
    <property type="protein sequence ID" value="SVE_1795900.1"/>
    <property type="gene ID" value="SVE_1795900"/>
</dbReference>
<dbReference type="GO" id="GO:0046872">
    <property type="term" value="F:metal ion binding"/>
    <property type="evidence" value="ECO:0007669"/>
    <property type="project" value="UniProtKB-KW"/>
</dbReference>